<evidence type="ECO:0000259" key="1">
    <source>
        <dbReference type="PROSITE" id="PS50234"/>
    </source>
</evidence>
<evidence type="ECO:0000313" key="3">
    <source>
        <dbReference type="Proteomes" id="UP000486602"/>
    </source>
</evidence>
<dbReference type="EMBL" id="JAAGVY010000034">
    <property type="protein sequence ID" value="NEN24842.1"/>
    <property type="molecule type" value="Genomic_DNA"/>
</dbReference>
<protein>
    <submittedName>
        <fullName evidence="2">VWA domain-containing protein</fullName>
    </submittedName>
</protein>
<sequence length="457" mass="50604">MRVLITVLFLFFCGITTSGLYAQKNEEPLTRLLFVFDASNSMNATWQSDRKITIARKLLSDAIKEVDDKPNVELGLRVYGHQVMIEPGKQDCDDTRLEVSFRPHNGALIQRTLNNLSPKGTTPIARSLEKAAGDFPECSNCRNIIILITDGIEACDGDPCAVSRALQKKGIILKPFVIGVGLEDEFKDTFTCVGNYFDATNEESFENILNIVINQALNNTTAQVNLLDDFGKPSETDVTVNFFNEATDQLEYGFVHTLNHRGNPDTISLDPIITYRLEAHTIPNIVKSNISIIPGKHNIIAVDAGQGDLLLKIEGQLGENIPVILRKRGKLETAHVLATNQRERILTGTYDLEVLTLPRTIIEEVKVSQDKITTVSIPEPGALNLSLSTPGYGSIAKVEGSALRWVVNLNPSETGQQFRLQPGTYKLTFRSKNSKNVVYTIEREFKINSGSSTNLKL</sequence>
<dbReference type="InterPro" id="IPR036465">
    <property type="entry name" value="vWFA_dom_sf"/>
</dbReference>
<dbReference type="PROSITE" id="PS50234">
    <property type="entry name" value="VWFA"/>
    <property type="match status" value="1"/>
</dbReference>
<feature type="domain" description="VWFA" evidence="1">
    <location>
        <begin position="31"/>
        <end position="212"/>
    </location>
</feature>
<dbReference type="SUPFAM" id="SSF53300">
    <property type="entry name" value="vWA-like"/>
    <property type="match status" value="1"/>
</dbReference>
<dbReference type="Gene3D" id="3.40.50.410">
    <property type="entry name" value="von Willebrand factor, type A domain"/>
    <property type="match status" value="2"/>
</dbReference>
<dbReference type="AlphaFoldDB" id="A0A7K3WVA5"/>
<dbReference type="RefSeq" id="WP_163286237.1">
    <property type="nucleotide sequence ID" value="NZ_JAAGVY010000034.1"/>
</dbReference>
<dbReference type="Proteomes" id="UP000486602">
    <property type="component" value="Unassembled WGS sequence"/>
</dbReference>
<dbReference type="Pfam" id="PF00092">
    <property type="entry name" value="VWA"/>
    <property type="match status" value="1"/>
</dbReference>
<gene>
    <name evidence="2" type="ORF">G3O08_15170</name>
</gene>
<keyword evidence="3" id="KW-1185">Reference proteome</keyword>
<evidence type="ECO:0000313" key="2">
    <source>
        <dbReference type="EMBL" id="NEN24842.1"/>
    </source>
</evidence>
<name>A0A7K3WVA5_9FLAO</name>
<comment type="caution">
    <text evidence="2">The sequence shown here is derived from an EMBL/GenBank/DDBJ whole genome shotgun (WGS) entry which is preliminary data.</text>
</comment>
<dbReference type="SMART" id="SM00327">
    <property type="entry name" value="VWA"/>
    <property type="match status" value="1"/>
</dbReference>
<accession>A0A7K3WVA5</accession>
<dbReference type="InterPro" id="IPR002035">
    <property type="entry name" value="VWF_A"/>
</dbReference>
<reference evidence="2 3" key="1">
    <citation type="submission" date="2020-02" db="EMBL/GenBank/DDBJ databases">
        <title>Out from the shadows clarifying the taxonomy of the family Cryomorphaceae and related taxa by utilizing the GTDB taxonomic framework.</title>
        <authorList>
            <person name="Bowman J.P."/>
        </authorList>
    </citation>
    <scope>NUCLEOTIDE SEQUENCE [LARGE SCALE GENOMIC DNA]</scope>
    <source>
        <strain evidence="2 3">QSSC 1-22</strain>
    </source>
</reference>
<proteinExistence type="predicted"/>
<organism evidence="2 3">
    <name type="scientific">Cryomorpha ignava</name>
    <dbReference type="NCBI Taxonomy" id="101383"/>
    <lineage>
        <taxon>Bacteria</taxon>
        <taxon>Pseudomonadati</taxon>
        <taxon>Bacteroidota</taxon>
        <taxon>Flavobacteriia</taxon>
        <taxon>Flavobacteriales</taxon>
        <taxon>Cryomorphaceae</taxon>
        <taxon>Cryomorpha</taxon>
    </lineage>
</organism>